<sequence>MVEMRWRNKEEFIEDSGRTNVVIAAYTTAQAIFKLYGYLEKLEDRIVYADTDSVIFTANQGGPKNYAYKLQKPYGDGIQTVCKVRGITLNYKNALSINFDAFRDMVTSSEKKTITVVDEHKILRDSKSSRVITGQQSKDYRIVFDKRVIVSDYKTLPY</sequence>
<gene>
    <name evidence="1" type="ORF">MCOR_54885</name>
</gene>
<evidence type="ECO:0008006" key="3">
    <source>
        <dbReference type="Google" id="ProtNLM"/>
    </source>
</evidence>
<accession>A0A6J8EQI9</accession>
<dbReference type="Gene3D" id="3.90.1600.10">
    <property type="entry name" value="Palm domain of DNA polymerase"/>
    <property type="match status" value="1"/>
</dbReference>
<keyword evidence="2" id="KW-1185">Reference proteome</keyword>
<dbReference type="AlphaFoldDB" id="A0A6J8EQI9"/>
<dbReference type="InterPro" id="IPR043502">
    <property type="entry name" value="DNA/RNA_pol_sf"/>
</dbReference>
<proteinExistence type="predicted"/>
<dbReference type="OrthoDB" id="6119432at2759"/>
<evidence type="ECO:0000313" key="1">
    <source>
        <dbReference type="EMBL" id="CAC5422864.1"/>
    </source>
</evidence>
<organism evidence="1 2">
    <name type="scientific">Mytilus coruscus</name>
    <name type="common">Sea mussel</name>
    <dbReference type="NCBI Taxonomy" id="42192"/>
    <lineage>
        <taxon>Eukaryota</taxon>
        <taxon>Metazoa</taxon>
        <taxon>Spiralia</taxon>
        <taxon>Lophotrochozoa</taxon>
        <taxon>Mollusca</taxon>
        <taxon>Bivalvia</taxon>
        <taxon>Autobranchia</taxon>
        <taxon>Pteriomorphia</taxon>
        <taxon>Mytilida</taxon>
        <taxon>Mytiloidea</taxon>
        <taxon>Mytilidae</taxon>
        <taxon>Mytilinae</taxon>
        <taxon>Mytilus</taxon>
    </lineage>
</organism>
<dbReference type="InterPro" id="IPR023211">
    <property type="entry name" value="DNA_pol_palm_dom_sf"/>
</dbReference>
<evidence type="ECO:0000313" key="2">
    <source>
        <dbReference type="Proteomes" id="UP000507470"/>
    </source>
</evidence>
<dbReference type="Proteomes" id="UP000507470">
    <property type="component" value="Unassembled WGS sequence"/>
</dbReference>
<dbReference type="PANTHER" id="PTHR33568:SF3">
    <property type="entry name" value="DNA-DIRECTED DNA POLYMERASE"/>
    <property type="match status" value="1"/>
</dbReference>
<name>A0A6J8EQI9_MYTCO</name>
<reference evidence="1 2" key="1">
    <citation type="submission" date="2020-06" db="EMBL/GenBank/DDBJ databases">
        <authorList>
            <person name="Li R."/>
            <person name="Bekaert M."/>
        </authorList>
    </citation>
    <scope>NUCLEOTIDE SEQUENCE [LARGE SCALE GENOMIC DNA]</scope>
    <source>
        <strain evidence="2">wild</strain>
    </source>
</reference>
<protein>
    <recommendedName>
        <fullName evidence="3">DNA-directed DNA polymerase</fullName>
    </recommendedName>
</protein>
<dbReference type="EMBL" id="CACVKT020009701">
    <property type="protein sequence ID" value="CAC5422864.1"/>
    <property type="molecule type" value="Genomic_DNA"/>
</dbReference>
<dbReference type="SUPFAM" id="SSF56672">
    <property type="entry name" value="DNA/RNA polymerases"/>
    <property type="match status" value="1"/>
</dbReference>
<dbReference type="PANTHER" id="PTHR33568">
    <property type="entry name" value="DNA POLYMERASE"/>
    <property type="match status" value="1"/>
</dbReference>